<dbReference type="EMBL" id="BJYE01000056">
    <property type="protein sequence ID" value="GEN58013.1"/>
    <property type="molecule type" value="Genomic_DNA"/>
</dbReference>
<dbReference type="Proteomes" id="UP000321400">
    <property type="component" value="Unassembled WGS sequence"/>
</dbReference>
<dbReference type="RefSeq" id="WP_170243752.1">
    <property type="nucleotide sequence ID" value="NZ_BJYE01000056.1"/>
</dbReference>
<protein>
    <submittedName>
        <fullName evidence="1">Uncharacterized protein</fullName>
    </submittedName>
</protein>
<sequence>MVGNIFKRQVDFGTAPFVYQSEPIYVLYQEDFGTWLLLPEKAFDCVRYENVKVDKFRN</sequence>
<dbReference type="AlphaFoldDB" id="A0A511X4Z7"/>
<accession>A0A511X4Z7</accession>
<dbReference type="STRING" id="442899.SAMN05720591_1506"/>
<keyword evidence="2" id="KW-1185">Reference proteome</keyword>
<reference evidence="1 2" key="1">
    <citation type="submission" date="2019-07" db="EMBL/GenBank/DDBJ databases">
        <title>Whole genome shotgun sequence of Halolactibacillus alkaliphilus NBRC 103919.</title>
        <authorList>
            <person name="Hosoyama A."/>
            <person name="Uohara A."/>
            <person name="Ohji S."/>
            <person name="Ichikawa N."/>
        </authorList>
    </citation>
    <scope>NUCLEOTIDE SEQUENCE [LARGE SCALE GENOMIC DNA]</scope>
    <source>
        <strain evidence="1 2">NBRC 103919</strain>
    </source>
</reference>
<name>A0A511X4Z7_9BACI</name>
<proteinExistence type="predicted"/>
<comment type="caution">
    <text evidence="1">The sequence shown here is derived from an EMBL/GenBank/DDBJ whole genome shotgun (WGS) entry which is preliminary data.</text>
</comment>
<evidence type="ECO:0000313" key="2">
    <source>
        <dbReference type="Proteomes" id="UP000321400"/>
    </source>
</evidence>
<organism evidence="1 2">
    <name type="scientific">Halolactibacillus alkaliphilus</name>
    <dbReference type="NCBI Taxonomy" id="442899"/>
    <lineage>
        <taxon>Bacteria</taxon>
        <taxon>Bacillati</taxon>
        <taxon>Bacillota</taxon>
        <taxon>Bacilli</taxon>
        <taxon>Bacillales</taxon>
        <taxon>Bacillaceae</taxon>
        <taxon>Halolactibacillus</taxon>
    </lineage>
</organism>
<gene>
    <name evidence="1" type="ORF">HAL01_24770</name>
</gene>
<evidence type="ECO:0000313" key="1">
    <source>
        <dbReference type="EMBL" id="GEN58013.1"/>
    </source>
</evidence>